<gene>
    <name evidence="2" type="ordered locus">LEUM_1251</name>
</gene>
<keyword evidence="1" id="KW-0812">Transmembrane</keyword>
<sequence>MLIFCLCLLAMFLFWLIGHILGTLLYVLILIFGHLFNYWHLYLPVFIIACIWHHIGTLNMIVVMLCLAAMGWSYLVMLIHFGKQK</sequence>
<keyword evidence="3" id="KW-1185">Reference proteome</keyword>
<dbReference type="HOGENOM" id="CLU_190655_0_0_9"/>
<keyword evidence="1" id="KW-1133">Transmembrane helix</keyword>
<accession>Q03WS4</accession>
<reference evidence="2 3" key="1">
    <citation type="journal article" date="2006" name="Proc. Natl. Acad. Sci. U.S.A.">
        <title>Comparative genomics of the lactic acid bacteria.</title>
        <authorList>
            <person name="Makarova K."/>
            <person name="Slesarev A."/>
            <person name="Wolf Y."/>
            <person name="Sorokin A."/>
            <person name="Mirkin B."/>
            <person name="Koonin E."/>
            <person name="Pavlov A."/>
            <person name="Pavlova N."/>
            <person name="Karamychev V."/>
            <person name="Polouchine N."/>
            <person name="Shakhova V."/>
            <person name="Grigoriev I."/>
            <person name="Lou Y."/>
            <person name="Rohksar D."/>
            <person name="Lucas S."/>
            <person name="Huang K."/>
            <person name="Goodstein D.M."/>
            <person name="Hawkins T."/>
            <person name="Plengvidhya V."/>
            <person name="Welker D."/>
            <person name="Hughes J."/>
            <person name="Goh Y."/>
            <person name="Benson A."/>
            <person name="Baldwin K."/>
            <person name="Lee J.H."/>
            <person name="Diaz-Muniz I."/>
            <person name="Dosti B."/>
            <person name="Smeianov V."/>
            <person name="Wechter W."/>
            <person name="Barabote R."/>
            <person name="Lorca G."/>
            <person name="Altermann E."/>
            <person name="Barrangou R."/>
            <person name="Ganesan B."/>
            <person name="Xie Y."/>
            <person name="Rawsthorne H."/>
            <person name="Tamir D."/>
            <person name="Parker C."/>
            <person name="Breidt F."/>
            <person name="Broadbent J."/>
            <person name="Hutkins R."/>
            <person name="O'Sullivan D."/>
            <person name="Steele J."/>
            <person name="Unlu G."/>
            <person name="Saier M."/>
            <person name="Klaenhammer T."/>
            <person name="Richardson P."/>
            <person name="Kozyavkin S."/>
            <person name="Weimer B."/>
            <person name="Mills D."/>
        </authorList>
    </citation>
    <scope>NUCLEOTIDE SEQUENCE [LARGE SCALE GENOMIC DNA]</scope>
    <source>
        <strain evidence="3">ATCC 8293 / DSM 20343 / BCRC 11652 / CCM 1803 / JCM 6124 / NCDO 523 / NBRC 100496 / NCIMB 8023 / NCTC 12954 / NRRL B-1118 / 37Y</strain>
    </source>
</reference>
<dbReference type="AlphaFoldDB" id="Q03WS4"/>
<protein>
    <submittedName>
        <fullName evidence="2">Uncharacterized protein</fullName>
    </submittedName>
</protein>
<feature type="transmembrane region" description="Helical" evidence="1">
    <location>
        <begin position="39"/>
        <end position="55"/>
    </location>
</feature>
<evidence type="ECO:0000256" key="1">
    <source>
        <dbReference type="SAM" id="Phobius"/>
    </source>
</evidence>
<keyword evidence="1" id="KW-0472">Membrane</keyword>
<dbReference type="KEGG" id="lme:LEUM_1251"/>
<organism evidence="2 3">
    <name type="scientific">Leuconostoc mesenteroides subsp. mesenteroides (strain ATCC 8293 / DSM 20343 / BCRC 11652 / CCM 1803 / JCM 6124 / NCDO 523 / NBRC 100496 / NCIMB 8023 / NCTC 12954 / NRRL B-1118 / 37Y)</name>
    <dbReference type="NCBI Taxonomy" id="203120"/>
    <lineage>
        <taxon>Bacteria</taxon>
        <taxon>Bacillati</taxon>
        <taxon>Bacillota</taxon>
        <taxon>Bacilli</taxon>
        <taxon>Lactobacillales</taxon>
        <taxon>Lactobacillaceae</taxon>
        <taxon>Leuconostoc</taxon>
    </lineage>
</organism>
<dbReference type="EMBL" id="CP000414">
    <property type="protein sequence ID" value="ABJ62348.1"/>
    <property type="molecule type" value="Genomic_DNA"/>
</dbReference>
<feature type="transmembrane region" description="Helical" evidence="1">
    <location>
        <begin position="12"/>
        <end position="32"/>
    </location>
</feature>
<evidence type="ECO:0000313" key="3">
    <source>
        <dbReference type="Proteomes" id="UP000000362"/>
    </source>
</evidence>
<feature type="transmembrane region" description="Helical" evidence="1">
    <location>
        <begin position="61"/>
        <end position="81"/>
    </location>
</feature>
<dbReference type="EnsemblBacteria" id="ABJ62348">
    <property type="protein sequence ID" value="ABJ62348"/>
    <property type="gene ID" value="LEUM_1251"/>
</dbReference>
<name>Q03WS4_LEUMM</name>
<proteinExistence type="predicted"/>
<evidence type="ECO:0000313" key="2">
    <source>
        <dbReference type="EMBL" id="ABJ62348.1"/>
    </source>
</evidence>
<dbReference type="Proteomes" id="UP000000362">
    <property type="component" value="Chromosome"/>
</dbReference>